<sequence>MTFLRWWTVALMLFGGVMALVMGVVCFLYYIYIDSAPELREQLPLLVKLVGLFTTLGLLGLAAFIPMRRNNRWVWPTQLLLGVGAVVITMTFWRLLST</sequence>
<dbReference type="Proteomes" id="UP000244248">
    <property type="component" value="Unassembled WGS sequence"/>
</dbReference>
<keyword evidence="3" id="KW-1185">Reference proteome</keyword>
<evidence type="ECO:0000256" key="1">
    <source>
        <dbReference type="SAM" id="Phobius"/>
    </source>
</evidence>
<keyword evidence="1" id="KW-0812">Transmembrane</keyword>
<dbReference type="AlphaFoldDB" id="A0A2T5MHR4"/>
<keyword evidence="1" id="KW-0472">Membrane</keyword>
<evidence type="ECO:0000313" key="3">
    <source>
        <dbReference type="Proteomes" id="UP000244248"/>
    </source>
</evidence>
<organism evidence="2 3">
    <name type="scientific">Stenotrophobium rhamnosiphilum</name>
    <dbReference type="NCBI Taxonomy" id="2029166"/>
    <lineage>
        <taxon>Bacteria</taxon>
        <taxon>Pseudomonadati</taxon>
        <taxon>Pseudomonadota</taxon>
        <taxon>Gammaproteobacteria</taxon>
        <taxon>Nevskiales</taxon>
        <taxon>Nevskiaceae</taxon>
        <taxon>Stenotrophobium</taxon>
    </lineage>
</organism>
<dbReference type="RefSeq" id="WP_107939323.1">
    <property type="nucleotide sequence ID" value="NZ_QANS01000002.1"/>
</dbReference>
<feature type="transmembrane region" description="Helical" evidence="1">
    <location>
        <begin position="45"/>
        <end position="67"/>
    </location>
</feature>
<accession>A0A2T5MHR4</accession>
<dbReference type="EMBL" id="QANS01000002">
    <property type="protein sequence ID" value="PTU32131.1"/>
    <property type="molecule type" value="Genomic_DNA"/>
</dbReference>
<name>A0A2T5MHR4_9GAMM</name>
<proteinExistence type="predicted"/>
<feature type="transmembrane region" description="Helical" evidence="1">
    <location>
        <begin position="6"/>
        <end position="33"/>
    </location>
</feature>
<gene>
    <name evidence="2" type="ORF">CJD38_05540</name>
</gene>
<protein>
    <submittedName>
        <fullName evidence="2">Uncharacterized protein</fullName>
    </submittedName>
</protein>
<comment type="caution">
    <text evidence="2">The sequence shown here is derived from an EMBL/GenBank/DDBJ whole genome shotgun (WGS) entry which is preliminary data.</text>
</comment>
<reference evidence="2 3" key="1">
    <citation type="submission" date="2018-04" db="EMBL/GenBank/DDBJ databases">
        <title>Novel species isolated from glacier.</title>
        <authorList>
            <person name="Liu Q."/>
            <person name="Xin Y.-H."/>
        </authorList>
    </citation>
    <scope>NUCLEOTIDE SEQUENCE [LARGE SCALE GENOMIC DNA]</scope>
    <source>
        <strain evidence="2 3">GT1R17</strain>
    </source>
</reference>
<feature type="transmembrane region" description="Helical" evidence="1">
    <location>
        <begin position="73"/>
        <end position="96"/>
    </location>
</feature>
<evidence type="ECO:0000313" key="2">
    <source>
        <dbReference type="EMBL" id="PTU32131.1"/>
    </source>
</evidence>
<keyword evidence="1" id="KW-1133">Transmembrane helix</keyword>